<keyword evidence="1" id="KW-0472">Membrane</keyword>
<dbReference type="GeneID" id="111100094"/>
<dbReference type="KEGG" id="cvn:111100094"/>
<dbReference type="SUPFAM" id="SSF49785">
    <property type="entry name" value="Galactose-binding domain-like"/>
    <property type="match status" value="1"/>
</dbReference>
<feature type="signal peptide" evidence="2">
    <location>
        <begin position="1"/>
        <end position="17"/>
    </location>
</feature>
<dbReference type="OrthoDB" id="6141792at2759"/>
<reference evidence="4" key="1">
    <citation type="submission" date="2025-08" db="UniProtKB">
        <authorList>
            <consortium name="RefSeq"/>
        </authorList>
    </citation>
    <scope>IDENTIFICATION</scope>
    <source>
        <tissue evidence="4">Whole sample</tissue>
    </source>
</reference>
<sequence length="399" mass="44964">MARLSALISCLLGGAMCFENVALNKSAWQQDTQLSLSANRGVDGHKSYLHMYSEECVTSGYNAISAWRVDLEKVLSIHHISILFATNNYPWNKDNKLTKYFLGFSVYLSNTTDKEDGLLCFRDNNFTRATIPNPVTIPCPHFGRYVIYYNNRTHPPYPEGYSDTTINALCEVEVYGCSDQGRFGENCSMLCPPKCLKSRCDITTGTCFECIVGYLGPTCESESTAWINSENSTTLMEGESSTVWINSTNSTTRMEVRKTKTQYALPLSFGAVGVIVIVVSIAIFVFKSRNSKSAKTRCCLKRTRGNSQFSPEDEIALQNLSTQMMQVHSEDLYANEYNYSEPFETKNNYRRTQSTCSLGDQDNELNIYSYNHLHEKPVQMCEDMYDVANPTFLSPVSSI</sequence>
<feature type="chain" id="PRO_5033980837" evidence="2">
    <location>
        <begin position="18"/>
        <end position="399"/>
    </location>
</feature>
<evidence type="ECO:0000313" key="4">
    <source>
        <dbReference type="RefSeq" id="XP_022287415.1"/>
    </source>
</evidence>
<organism evidence="3 4">
    <name type="scientific">Crassostrea virginica</name>
    <name type="common">Eastern oyster</name>
    <dbReference type="NCBI Taxonomy" id="6565"/>
    <lineage>
        <taxon>Eukaryota</taxon>
        <taxon>Metazoa</taxon>
        <taxon>Spiralia</taxon>
        <taxon>Lophotrochozoa</taxon>
        <taxon>Mollusca</taxon>
        <taxon>Bivalvia</taxon>
        <taxon>Autobranchia</taxon>
        <taxon>Pteriomorphia</taxon>
        <taxon>Ostreida</taxon>
        <taxon>Ostreoidea</taxon>
        <taxon>Ostreidae</taxon>
        <taxon>Crassostrea</taxon>
    </lineage>
</organism>
<keyword evidence="3" id="KW-1185">Reference proteome</keyword>
<keyword evidence="2" id="KW-0732">Signal</keyword>
<evidence type="ECO:0000313" key="3">
    <source>
        <dbReference type="Proteomes" id="UP000694844"/>
    </source>
</evidence>
<keyword evidence="1" id="KW-0812">Transmembrane</keyword>
<dbReference type="Gene3D" id="2.60.120.260">
    <property type="entry name" value="Galactose-binding domain-like"/>
    <property type="match status" value="1"/>
</dbReference>
<dbReference type="RefSeq" id="XP_022287415.1">
    <property type="nucleotide sequence ID" value="XM_022431707.1"/>
</dbReference>
<dbReference type="AlphaFoldDB" id="A0A8B8A8C9"/>
<keyword evidence="1" id="KW-1133">Transmembrane helix</keyword>
<gene>
    <name evidence="4" type="primary">LOC111100094</name>
</gene>
<evidence type="ECO:0000256" key="1">
    <source>
        <dbReference type="SAM" id="Phobius"/>
    </source>
</evidence>
<feature type="transmembrane region" description="Helical" evidence="1">
    <location>
        <begin position="263"/>
        <end position="286"/>
    </location>
</feature>
<evidence type="ECO:0000256" key="2">
    <source>
        <dbReference type="SAM" id="SignalP"/>
    </source>
</evidence>
<dbReference type="InterPro" id="IPR008979">
    <property type="entry name" value="Galactose-bd-like_sf"/>
</dbReference>
<accession>A0A8B8A8C9</accession>
<dbReference type="Proteomes" id="UP000694844">
    <property type="component" value="Chromosome 6"/>
</dbReference>
<protein>
    <submittedName>
        <fullName evidence="4">Uncharacterized protein LOC111100094 isoform X1</fullName>
    </submittedName>
</protein>
<name>A0A8B8A8C9_CRAVI</name>
<proteinExistence type="predicted"/>